<dbReference type="InterPro" id="IPR004509">
    <property type="entry name" value="Competence_ComEA_HhH"/>
</dbReference>
<evidence type="ECO:0000313" key="3">
    <source>
        <dbReference type="EMBL" id="GAA5099802.1"/>
    </source>
</evidence>
<dbReference type="InterPro" id="IPR003583">
    <property type="entry name" value="Hlx-hairpin-Hlx_DNA-bd_motif"/>
</dbReference>
<accession>A0ABP9MQH6</accession>
<dbReference type="InterPro" id="IPR051675">
    <property type="entry name" value="Endo/Exo/Phosphatase_dom_1"/>
</dbReference>
<comment type="caution">
    <text evidence="3">The sequence shown here is derived from an EMBL/GenBank/DDBJ whole genome shotgun (WGS) entry which is preliminary data.</text>
</comment>
<dbReference type="EMBL" id="BAABKE010000004">
    <property type="protein sequence ID" value="GAA5099802.1"/>
    <property type="molecule type" value="Genomic_DNA"/>
</dbReference>
<sequence length="96" mass="10299">MKTIKIITTIFAVCGFLSVASALNINTADAPTLSAELKGIGITKAEAIVNFRTEHGPFSEPEDLIAVPGIGPKLVETIRDHITFDDQEKEATESTQ</sequence>
<feature type="domain" description="Helix-hairpin-helix DNA-binding motif class 1" evidence="2">
    <location>
        <begin position="62"/>
        <end position="81"/>
    </location>
</feature>
<dbReference type="InterPro" id="IPR010994">
    <property type="entry name" value="RuvA_2-like"/>
</dbReference>
<proteinExistence type="predicted"/>
<dbReference type="Pfam" id="PF12836">
    <property type="entry name" value="HHH_3"/>
    <property type="match status" value="1"/>
</dbReference>
<feature type="domain" description="Helix-hairpin-helix DNA-binding motif class 1" evidence="2">
    <location>
        <begin position="32"/>
        <end position="51"/>
    </location>
</feature>
<name>A0ABP9MQH6_9GAMM</name>
<feature type="signal peptide" evidence="1">
    <location>
        <begin position="1"/>
        <end position="22"/>
    </location>
</feature>
<evidence type="ECO:0000256" key="1">
    <source>
        <dbReference type="SAM" id="SignalP"/>
    </source>
</evidence>
<protein>
    <recommendedName>
        <fullName evidence="2">Helix-hairpin-helix DNA-binding motif class 1 domain-containing protein</fullName>
    </recommendedName>
</protein>
<keyword evidence="4" id="KW-1185">Reference proteome</keyword>
<organism evidence="3 4">
    <name type="scientific">Wohlfahrtiimonas larvae</name>
    <dbReference type="NCBI Taxonomy" id="1157986"/>
    <lineage>
        <taxon>Bacteria</taxon>
        <taxon>Pseudomonadati</taxon>
        <taxon>Pseudomonadota</taxon>
        <taxon>Gammaproteobacteria</taxon>
        <taxon>Cardiobacteriales</taxon>
        <taxon>Ignatzschineriaceae</taxon>
        <taxon>Wohlfahrtiimonas</taxon>
    </lineage>
</organism>
<dbReference type="SMART" id="SM00278">
    <property type="entry name" value="HhH1"/>
    <property type="match status" value="2"/>
</dbReference>
<dbReference type="PANTHER" id="PTHR21180">
    <property type="entry name" value="ENDONUCLEASE/EXONUCLEASE/PHOSPHATASE FAMILY DOMAIN-CONTAINING PROTEIN 1"/>
    <property type="match status" value="1"/>
</dbReference>
<dbReference type="NCBIfam" id="TIGR00426">
    <property type="entry name" value="competence protein ComEA helix-hairpin-helix repeat region"/>
    <property type="match status" value="1"/>
</dbReference>
<dbReference type="SUPFAM" id="SSF47781">
    <property type="entry name" value="RuvA domain 2-like"/>
    <property type="match status" value="1"/>
</dbReference>
<evidence type="ECO:0000259" key="2">
    <source>
        <dbReference type="SMART" id="SM00278"/>
    </source>
</evidence>
<dbReference type="Proteomes" id="UP001500631">
    <property type="component" value="Unassembled WGS sequence"/>
</dbReference>
<dbReference type="PANTHER" id="PTHR21180:SF32">
    <property type="entry name" value="ENDONUCLEASE_EXONUCLEASE_PHOSPHATASE FAMILY DOMAIN-CONTAINING PROTEIN 1"/>
    <property type="match status" value="1"/>
</dbReference>
<feature type="chain" id="PRO_5045559527" description="Helix-hairpin-helix DNA-binding motif class 1 domain-containing protein" evidence="1">
    <location>
        <begin position="23"/>
        <end position="96"/>
    </location>
</feature>
<gene>
    <name evidence="3" type="ORF">GCM10023338_13760</name>
</gene>
<dbReference type="Gene3D" id="1.10.150.280">
    <property type="entry name" value="AF1531-like domain"/>
    <property type="match status" value="1"/>
</dbReference>
<dbReference type="RefSeq" id="WP_077925459.1">
    <property type="nucleotide sequence ID" value="NZ_BAABKE010000004.1"/>
</dbReference>
<evidence type="ECO:0000313" key="4">
    <source>
        <dbReference type="Proteomes" id="UP001500631"/>
    </source>
</evidence>
<keyword evidence="1" id="KW-0732">Signal</keyword>
<reference evidence="4" key="1">
    <citation type="journal article" date="2019" name="Int. J. Syst. Evol. Microbiol.">
        <title>The Global Catalogue of Microorganisms (GCM) 10K type strain sequencing project: providing services to taxonomists for standard genome sequencing and annotation.</title>
        <authorList>
            <consortium name="The Broad Institute Genomics Platform"/>
            <consortium name="The Broad Institute Genome Sequencing Center for Infectious Disease"/>
            <person name="Wu L."/>
            <person name="Ma J."/>
        </authorList>
    </citation>
    <scope>NUCLEOTIDE SEQUENCE [LARGE SCALE GENOMIC DNA]</scope>
    <source>
        <strain evidence="4">JCM 18424</strain>
    </source>
</reference>